<feature type="region of interest" description="Disordered" evidence="1">
    <location>
        <begin position="1"/>
        <end position="27"/>
    </location>
</feature>
<protein>
    <submittedName>
        <fullName evidence="2">Uncharacterized protein</fullName>
    </submittedName>
</protein>
<evidence type="ECO:0000313" key="2">
    <source>
        <dbReference type="EMBL" id="EAU65045.1"/>
    </source>
</evidence>
<name>Q08X25_STIAD</name>
<accession>Q08X25</accession>
<feature type="compositionally biased region" description="Low complexity" evidence="1">
    <location>
        <begin position="81"/>
        <end position="90"/>
    </location>
</feature>
<comment type="caution">
    <text evidence="2">The sequence shown here is derived from an EMBL/GenBank/DDBJ whole genome shotgun (WGS) entry which is preliminary data.</text>
</comment>
<dbReference type="AlphaFoldDB" id="Q08X25"/>
<organism evidence="2 3">
    <name type="scientific">Stigmatella aurantiaca (strain DW4/3-1)</name>
    <dbReference type="NCBI Taxonomy" id="378806"/>
    <lineage>
        <taxon>Bacteria</taxon>
        <taxon>Pseudomonadati</taxon>
        <taxon>Myxococcota</taxon>
        <taxon>Myxococcia</taxon>
        <taxon>Myxococcales</taxon>
        <taxon>Cystobacterineae</taxon>
        <taxon>Archangiaceae</taxon>
        <taxon>Stigmatella</taxon>
    </lineage>
</organism>
<feature type="compositionally biased region" description="Gly residues" evidence="1">
    <location>
        <begin position="191"/>
        <end position="203"/>
    </location>
</feature>
<reference evidence="2 3" key="1">
    <citation type="submission" date="2006-04" db="EMBL/GenBank/DDBJ databases">
        <authorList>
            <person name="Nierman W.C."/>
        </authorList>
    </citation>
    <scope>NUCLEOTIDE SEQUENCE [LARGE SCALE GENOMIC DNA]</scope>
    <source>
        <strain evidence="2 3">DW4/3-1</strain>
    </source>
</reference>
<feature type="region of interest" description="Disordered" evidence="1">
    <location>
        <begin position="191"/>
        <end position="215"/>
    </location>
</feature>
<gene>
    <name evidence="2" type="ORF">STIAU_3168</name>
</gene>
<feature type="compositionally biased region" description="Low complexity" evidence="1">
    <location>
        <begin position="204"/>
        <end position="213"/>
    </location>
</feature>
<feature type="region of interest" description="Disordered" evidence="1">
    <location>
        <begin position="81"/>
        <end position="118"/>
    </location>
</feature>
<proteinExistence type="predicted"/>
<evidence type="ECO:0000313" key="3">
    <source>
        <dbReference type="Proteomes" id="UP000032702"/>
    </source>
</evidence>
<dbReference type="EMBL" id="AAMD01000095">
    <property type="protein sequence ID" value="EAU65045.1"/>
    <property type="molecule type" value="Genomic_DNA"/>
</dbReference>
<evidence type="ECO:0000256" key="1">
    <source>
        <dbReference type="SAM" id="MobiDB-lite"/>
    </source>
</evidence>
<sequence length="268" mass="26148">MKAVSGREAPSGLSPRSERSNEFGPLRAPRRYPPAWHVCCWCGMGTRIQAVPLLPRCSKGIPPMSAIAPASLKLPAVAPTASQAPSAPTAEVASTTSSPGLSRKPLQVQDGFSADAGPVSKRNLVQLPSETSEASGVGGPKEAKGTEELSKLISQLIEALKSFQQQNGAQPGGEADGGAGGPSAAGGCGAGGAGGPSAGGAAGGPSAAGPSEGAQGGGFADIIQQLTDVVEAFTKLTQGLQGLGQLGGQAGGAAAGAPAVQDLAVPTL</sequence>
<dbReference type="Proteomes" id="UP000032702">
    <property type="component" value="Unassembled WGS sequence"/>
</dbReference>
<dbReference type="PATRIC" id="fig|378806.16.peg.4046"/>